<evidence type="ECO:0000259" key="2">
    <source>
        <dbReference type="PROSITE" id="PS50112"/>
    </source>
</evidence>
<feature type="region of interest" description="Disordered" evidence="1">
    <location>
        <begin position="375"/>
        <end position="409"/>
    </location>
</feature>
<dbReference type="EMBL" id="BMAT01008483">
    <property type="protein sequence ID" value="GFR86240.1"/>
    <property type="molecule type" value="Genomic_DNA"/>
</dbReference>
<feature type="region of interest" description="Disordered" evidence="1">
    <location>
        <begin position="434"/>
        <end position="453"/>
    </location>
</feature>
<dbReference type="PROSITE" id="PS50112">
    <property type="entry name" value="PAS"/>
    <property type="match status" value="1"/>
</dbReference>
<proteinExistence type="predicted"/>
<dbReference type="InterPro" id="IPR000014">
    <property type="entry name" value="PAS"/>
</dbReference>
<dbReference type="AlphaFoldDB" id="A0AAV4GPE2"/>
<feature type="domain" description="PAS" evidence="2">
    <location>
        <begin position="456"/>
        <end position="495"/>
    </location>
</feature>
<gene>
    <name evidence="3" type="ORF">ElyMa_004195000</name>
</gene>
<sequence>MASVSLNCRCSNPARKSVSPCLNMGKLSNISIVTSEAQKHPLLPYQNVRISINRTSKLRLRQSRLATTPLRNSRQSLCEKKTVSTLKAARSGYENMEINEDLSKRYGVNDVKKEDLNKSYHLRANRKRSSSDATGGRRISVLRFKKQKIDEEDVATVESATDPSSWARDKDLSPVACSLAHAVPVRDDQRQTGMERQDSIGSPLASDILPPPKHNINFSPLGSNATWDNGRRLDSYQTSSGIGHPHSYRGHNEQGTPLYQDSYSAGRSDPLVDFQQRFGLETYHDTQGETAKISGKYGDELKRGMRHFLASQLEASQDVSHPWHEMMSSTAFARQQAAQTFAGSVYQSSTLSLLTTSGAQFDQLSFSGDHSSPTGFYPAESWGRGDAPPGESSPDPSSPDSHYTSGRHYYDSTVFPSSPSSTLSKGFSGTVDTISPRTSSASPSTSSEASLSLEPLPEEGRVMLEAVNGFLMVLDSDSRVLYVSENVTEHLGFPQ</sequence>
<dbReference type="Proteomes" id="UP000762676">
    <property type="component" value="Unassembled WGS sequence"/>
</dbReference>
<keyword evidence="4" id="KW-1185">Reference proteome</keyword>
<feature type="compositionally biased region" description="Low complexity" evidence="1">
    <location>
        <begin position="388"/>
        <end position="401"/>
    </location>
</feature>
<name>A0AAV4GPE2_9GAST</name>
<feature type="non-terminal residue" evidence="3">
    <location>
        <position position="495"/>
    </location>
</feature>
<comment type="caution">
    <text evidence="3">The sequence shown here is derived from an EMBL/GenBank/DDBJ whole genome shotgun (WGS) entry which is preliminary data.</text>
</comment>
<evidence type="ECO:0000313" key="4">
    <source>
        <dbReference type="Proteomes" id="UP000762676"/>
    </source>
</evidence>
<feature type="compositionally biased region" description="Low complexity" evidence="1">
    <location>
        <begin position="435"/>
        <end position="453"/>
    </location>
</feature>
<reference evidence="3 4" key="1">
    <citation type="journal article" date="2021" name="Elife">
        <title>Chloroplast acquisition without the gene transfer in kleptoplastic sea slugs, Plakobranchus ocellatus.</title>
        <authorList>
            <person name="Maeda T."/>
            <person name="Takahashi S."/>
            <person name="Yoshida T."/>
            <person name="Shimamura S."/>
            <person name="Takaki Y."/>
            <person name="Nagai Y."/>
            <person name="Toyoda A."/>
            <person name="Suzuki Y."/>
            <person name="Arimoto A."/>
            <person name="Ishii H."/>
            <person name="Satoh N."/>
            <person name="Nishiyama T."/>
            <person name="Hasebe M."/>
            <person name="Maruyama T."/>
            <person name="Minagawa J."/>
            <person name="Obokata J."/>
            <person name="Shigenobu S."/>
        </authorList>
    </citation>
    <scope>NUCLEOTIDE SEQUENCE [LARGE SCALE GENOMIC DNA]</scope>
</reference>
<protein>
    <recommendedName>
        <fullName evidence="2">PAS domain-containing protein</fullName>
    </recommendedName>
</protein>
<evidence type="ECO:0000256" key="1">
    <source>
        <dbReference type="SAM" id="MobiDB-lite"/>
    </source>
</evidence>
<evidence type="ECO:0000313" key="3">
    <source>
        <dbReference type="EMBL" id="GFR86240.1"/>
    </source>
</evidence>
<dbReference type="Gene3D" id="3.30.450.20">
    <property type="entry name" value="PAS domain"/>
    <property type="match status" value="1"/>
</dbReference>
<organism evidence="3 4">
    <name type="scientific">Elysia marginata</name>
    <dbReference type="NCBI Taxonomy" id="1093978"/>
    <lineage>
        <taxon>Eukaryota</taxon>
        <taxon>Metazoa</taxon>
        <taxon>Spiralia</taxon>
        <taxon>Lophotrochozoa</taxon>
        <taxon>Mollusca</taxon>
        <taxon>Gastropoda</taxon>
        <taxon>Heterobranchia</taxon>
        <taxon>Euthyneura</taxon>
        <taxon>Panpulmonata</taxon>
        <taxon>Sacoglossa</taxon>
        <taxon>Placobranchoidea</taxon>
        <taxon>Plakobranchidae</taxon>
        <taxon>Elysia</taxon>
    </lineage>
</organism>
<accession>A0AAV4GPE2</accession>